<protein>
    <recommendedName>
        <fullName evidence="9">Tyrosine-protein phosphatase non-receptor type 9</fullName>
        <ecNumber evidence="2">3.1.3.48</ecNumber>
    </recommendedName>
</protein>
<dbReference type="InterPro" id="IPR016130">
    <property type="entry name" value="Tyr_Pase_AS"/>
</dbReference>
<dbReference type="PROSITE" id="PS50191">
    <property type="entry name" value="CRAL_TRIO"/>
    <property type="match status" value="1"/>
</dbReference>
<dbReference type="InterPro" id="IPR036865">
    <property type="entry name" value="CRAL-TRIO_dom_sf"/>
</dbReference>
<dbReference type="GeneID" id="117644593"/>
<dbReference type="FunFam" id="3.90.190.10:FF:000026">
    <property type="entry name" value="tyrosine-protein phosphatase non-receptor type 9"/>
    <property type="match status" value="1"/>
</dbReference>
<comment type="subcellular location">
    <subcellularLocation>
        <location evidence="1">Cytoplasm</location>
    </subcellularLocation>
</comment>
<feature type="compositionally biased region" description="Polar residues" evidence="10">
    <location>
        <begin position="305"/>
        <end position="326"/>
    </location>
</feature>
<organism evidence="15">
    <name type="scientific">Thrips palmi</name>
    <name type="common">Melon thrips</name>
    <dbReference type="NCBI Taxonomy" id="161013"/>
    <lineage>
        <taxon>Eukaryota</taxon>
        <taxon>Metazoa</taxon>
        <taxon>Ecdysozoa</taxon>
        <taxon>Arthropoda</taxon>
        <taxon>Hexapoda</taxon>
        <taxon>Insecta</taxon>
        <taxon>Pterygota</taxon>
        <taxon>Neoptera</taxon>
        <taxon>Paraneoptera</taxon>
        <taxon>Thysanoptera</taxon>
        <taxon>Terebrantia</taxon>
        <taxon>Thripoidea</taxon>
        <taxon>Thripidae</taxon>
        <taxon>Thrips</taxon>
    </lineage>
</organism>
<evidence type="ECO:0000259" key="11">
    <source>
        <dbReference type="PROSITE" id="PS50055"/>
    </source>
</evidence>
<dbReference type="InParanoid" id="A0A6P8ZM65"/>
<feature type="domain" description="Tyrosine specific protein phosphatases" evidence="12">
    <location>
        <begin position="591"/>
        <end position="675"/>
    </location>
</feature>
<evidence type="ECO:0000256" key="4">
    <source>
        <dbReference type="ARBA" id="ARBA00022801"/>
    </source>
</evidence>
<dbReference type="SUPFAM" id="SSF46938">
    <property type="entry name" value="CRAL/TRIO N-terminal domain"/>
    <property type="match status" value="1"/>
</dbReference>
<evidence type="ECO:0000256" key="5">
    <source>
        <dbReference type="ARBA" id="ARBA00022912"/>
    </source>
</evidence>
<keyword evidence="6" id="KW-0007">Acetylation</keyword>
<dbReference type="SUPFAM" id="SSF52799">
    <property type="entry name" value="(Phosphotyrosine protein) phosphatases II"/>
    <property type="match status" value="1"/>
</dbReference>
<dbReference type="PROSITE" id="PS50056">
    <property type="entry name" value="TYR_PHOSPHATASE_2"/>
    <property type="match status" value="1"/>
</dbReference>
<dbReference type="InterPro" id="IPR001251">
    <property type="entry name" value="CRAL-TRIO_dom"/>
</dbReference>
<dbReference type="AlphaFoldDB" id="A0A6P8ZM65"/>
<dbReference type="SMART" id="SM00404">
    <property type="entry name" value="PTPc_motif"/>
    <property type="match status" value="1"/>
</dbReference>
<name>A0A6P8ZM65_THRPL</name>
<dbReference type="EC" id="3.1.3.48" evidence="2"/>
<dbReference type="PRINTS" id="PR00700">
    <property type="entry name" value="PRTYPHPHTASE"/>
</dbReference>
<dbReference type="Proteomes" id="UP000515158">
    <property type="component" value="Unplaced"/>
</dbReference>
<dbReference type="FunFam" id="3.40.525.10:FF:000005">
    <property type="entry name" value="Tyrosine-protein phosphatase non-receptor type 9"/>
    <property type="match status" value="1"/>
</dbReference>
<dbReference type="Gene3D" id="3.90.190.10">
    <property type="entry name" value="Protein tyrosine phosphatase superfamily"/>
    <property type="match status" value="1"/>
</dbReference>
<dbReference type="OrthoDB" id="10051650at2759"/>
<dbReference type="GO" id="GO:0048666">
    <property type="term" value="P:neuron development"/>
    <property type="evidence" value="ECO:0007669"/>
    <property type="project" value="UniProtKB-ARBA"/>
</dbReference>
<evidence type="ECO:0000256" key="10">
    <source>
        <dbReference type="SAM" id="MobiDB-lite"/>
    </source>
</evidence>
<dbReference type="PANTHER" id="PTHR19134">
    <property type="entry name" value="RECEPTOR-TYPE TYROSINE-PROTEIN PHOSPHATASE"/>
    <property type="match status" value="1"/>
</dbReference>
<dbReference type="GO" id="GO:0004725">
    <property type="term" value="F:protein tyrosine phosphatase activity"/>
    <property type="evidence" value="ECO:0007669"/>
    <property type="project" value="UniProtKB-EC"/>
</dbReference>
<evidence type="ECO:0000313" key="14">
    <source>
        <dbReference type="Proteomes" id="UP000515158"/>
    </source>
</evidence>
<comment type="similarity">
    <text evidence="8">Belongs to the protein-tyrosine phosphatase family. Non-receptor class 3 subfamily.</text>
</comment>
<gene>
    <name evidence="15" type="primary">LOC117644593</name>
</gene>
<dbReference type="SMART" id="SM00516">
    <property type="entry name" value="SEC14"/>
    <property type="match status" value="1"/>
</dbReference>
<keyword evidence="3" id="KW-0963">Cytoplasm</keyword>
<dbReference type="SUPFAM" id="SSF52087">
    <property type="entry name" value="CRAL/TRIO domain"/>
    <property type="match status" value="1"/>
</dbReference>
<dbReference type="KEGG" id="tpal:117644593"/>
<dbReference type="GO" id="GO:0005737">
    <property type="term" value="C:cytoplasm"/>
    <property type="evidence" value="ECO:0007669"/>
    <property type="project" value="UniProtKB-SubCell"/>
</dbReference>
<feature type="compositionally biased region" description="Acidic residues" evidence="10">
    <location>
        <begin position="335"/>
        <end position="350"/>
    </location>
</feature>
<dbReference type="InterPro" id="IPR000242">
    <property type="entry name" value="PTP_cat"/>
</dbReference>
<evidence type="ECO:0000256" key="3">
    <source>
        <dbReference type="ARBA" id="ARBA00022490"/>
    </source>
</evidence>
<dbReference type="InterPro" id="IPR000387">
    <property type="entry name" value="Tyr_Pase_dom"/>
</dbReference>
<evidence type="ECO:0000256" key="2">
    <source>
        <dbReference type="ARBA" id="ARBA00013064"/>
    </source>
</evidence>
<dbReference type="Gene3D" id="3.40.525.10">
    <property type="entry name" value="CRAL-TRIO lipid binding domain"/>
    <property type="match status" value="1"/>
</dbReference>
<dbReference type="PROSITE" id="PS50055">
    <property type="entry name" value="TYR_PHOSPHATASE_PTP"/>
    <property type="match status" value="1"/>
</dbReference>
<feature type="domain" description="CRAL-TRIO" evidence="13">
    <location>
        <begin position="74"/>
        <end position="233"/>
    </location>
</feature>
<reference evidence="15" key="1">
    <citation type="submission" date="2025-08" db="UniProtKB">
        <authorList>
            <consortium name="RefSeq"/>
        </authorList>
    </citation>
    <scope>IDENTIFICATION</scope>
    <source>
        <tissue evidence="15">Total insect</tissue>
    </source>
</reference>
<evidence type="ECO:0000259" key="13">
    <source>
        <dbReference type="PROSITE" id="PS50191"/>
    </source>
</evidence>
<dbReference type="InterPro" id="IPR029021">
    <property type="entry name" value="Prot-tyrosine_phosphatase-like"/>
</dbReference>
<keyword evidence="5" id="KW-0904">Protein phosphatase</keyword>
<proteinExistence type="inferred from homology"/>
<sequence length="708" mass="77917">MANSLSSDHELATRAFIDTVNNVRQKSRSSPVTWSVATKFLAARKWDVARAVTLYEAHEATRQREGLVNFDPNQDPLKSELRTGKFTVLPTRDQSGAAIAVFTARVHSPLESSHQTTLQGVVYQLDVALESIDTQRCGLVFIYDMSDSKYSNFDYELSQKILTLLKGGYPAKLKKVLIVTAPLWFKAPFKILRLFVREKLRDRVFTISVPQLALHIPRESLPGKLGGTLEVNHEAWLLHCLRSMTNREQHGDGTGEGAGPQCTLTNDGADLTSSSSSLSLSVSSSVAAAADAATKALLANGMAGSGSQLPQQDQDVSITNGNNQPKTMDHGEFVPDGDDDDDNEDEDDAEIASASLNPHSWDHAVNGEASSPAPPSSASSGFSSEDSLHCDISGGLSIEQFVEYVRNRGHSELVAEYVEIKLREADGSFNHARMRQNAPKNRYSDVLCFDHSRVLLSQIDDDTCSDYINANFVDGYKQKNAFISTQGPLPKTSVDFWRMIWEQQVLVVVMTTRVVERGRTKCGQYWPPEEGAALTFGQFEVTSGAMEQNDDYTVTSLTLTNTKTEESRTVSHMQFTSWPDYGVPQSAQAMLEFLDRVRTQQANMVTALGDTWAGHPKGPPIVVHCSAGIGRTGTFCTLDICIARLEDVGTVDVRGTVERIRSQRAFSIQMPDQYVFCHLALIEYALLKGLVSNVDLAGLEKLKEEDSD</sequence>
<dbReference type="InterPro" id="IPR050348">
    <property type="entry name" value="Protein-Tyr_Phosphatase"/>
</dbReference>
<evidence type="ECO:0000259" key="12">
    <source>
        <dbReference type="PROSITE" id="PS50056"/>
    </source>
</evidence>
<comment type="function">
    <text evidence="7">Protein-tyrosine phosphatase that could participate in the transfer of hydrophobic ligands or in functions of the Golgi apparatus.</text>
</comment>
<evidence type="ECO:0000256" key="8">
    <source>
        <dbReference type="ARBA" id="ARBA00060781"/>
    </source>
</evidence>
<accession>A0A6P8ZM65</accession>
<evidence type="ECO:0000256" key="6">
    <source>
        <dbReference type="ARBA" id="ARBA00022990"/>
    </source>
</evidence>
<dbReference type="PROSITE" id="PS00383">
    <property type="entry name" value="TYR_PHOSPHATASE_1"/>
    <property type="match status" value="1"/>
</dbReference>
<dbReference type="PANTHER" id="PTHR19134:SF534">
    <property type="entry name" value="LD27988P"/>
    <property type="match status" value="1"/>
</dbReference>
<keyword evidence="4" id="KW-0378">Hydrolase</keyword>
<evidence type="ECO:0000256" key="7">
    <source>
        <dbReference type="ARBA" id="ARBA00055430"/>
    </source>
</evidence>
<dbReference type="RefSeq" id="XP_034240064.1">
    <property type="nucleotide sequence ID" value="XM_034384173.1"/>
</dbReference>
<dbReference type="Pfam" id="PF00102">
    <property type="entry name" value="Y_phosphatase"/>
    <property type="match status" value="1"/>
</dbReference>
<evidence type="ECO:0000313" key="15">
    <source>
        <dbReference type="RefSeq" id="XP_034240064.1"/>
    </source>
</evidence>
<feature type="region of interest" description="Disordered" evidence="10">
    <location>
        <begin position="303"/>
        <end position="385"/>
    </location>
</feature>
<evidence type="ECO:0000256" key="9">
    <source>
        <dbReference type="ARBA" id="ARBA00069781"/>
    </source>
</evidence>
<dbReference type="InterPro" id="IPR003595">
    <property type="entry name" value="Tyr_Pase_cat"/>
</dbReference>
<dbReference type="CDD" id="cd14543">
    <property type="entry name" value="PTPc-N9"/>
    <property type="match status" value="1"/>
</dbReference>
<dbReference type="SMART" id="SM00194">
    <property type="entry name" value="PTPc"/>
    <property type="match status" value="1"/>
</dbReference>
<feature type="region of interest" description="Disordered" evidence="10">
    <location>
        <begin position="248"/>
        <end position="276"/>
    </location>
</feature>
<feature type="domain" description="Tyrosine-protein phosphatase" evidence="11">
    <location>
        <begin position="413"/>
        <end position="684"/>
    </location>
</feature>
<dbReference type="CDD" id="cd00170">
    <property type="entry name" value="SEC14"/>
    <property type="match status" value="1"/>
</dbReference>
<keyword evidence="14" id="KW-1185">Reference proteome</keyword>
<evidence type="ECO:0000256" key="1">
    <source>
        <dbReference type="ARBA" id="ARBA00004496"/>
    </source>
</evidence>
<dbReference type="Pfam" id="PF00650">
    <property type="entry name" value="CRAL_TRIO"/>
    <property type="match status" value="1"/>
</dbReference>
<dbReference type="InterPro" id="IPR036273">
    <property type="entry name" value="CRAL/TRIO_N_dom_sf"/>
</dbReference>
<dbReference type="FunCoup" id="A0A6P8ZM65">
    <property type="interactions" value="935"/>
</dbReference>